<dbReference type="RefSeq" id="WP_085284623.1">
    <property type="nucleotide sequence ID" value="NZ_FOBI01000005.1"/>
</dbReference>
<dbReference type="GO" id="GO:0005737">
    <property type="term" value="C:cytoplasm"/>
    <property type="evidence" value="ECO:0007669"/>
    <property type="project" value="TreeGrafter"/>
</dbReference>
<sequence length="204" mass="23388">MQSTFLAWLFRMPLIKRWSLMFCVKPENVAEHSHQVAIVAHLLAVIKNQKFAGKLNADKVATVALYHEASETRFGDIVSPTKYANAEIAREFKKIEYLAEKQCLESLPTEFQALFTDIIVQDNVDQEYKQIVKAADILVAYIKALDELNHQNHEFDHVKERLELKLNSLKQQMPEVEYFMSTFISACSATVDKLNEVHTTTNSP</sequence>
<keyword evidence="5" id="KW-1185">Reference proteome</keyword>
<keyword evidence="1" id="KW-0378">Hydrolase</keyword>
<proteinExistence type="predicted"/>
<reference evidence="5" key="1">
    <citation type="submission" date="2016-10" db="EMBL/GenBank/DDBJ databases">
        <authorList>
            <person name="Varghese N."/>
            <person name="Submissions S."/>
        </authorList>
    </citation>
    <scope>NUCLEOTIDE SEQUENCE [LARGE SCALE GENOMIC DNA]</scope>
    <source>
        <strain evidence="5">CGMCC 1.9127</strain>
    </source>
</reference>
<dbReference type="SMART" id="SM00471">
    <property type="entry name" value="HDc"/>
    <property type="match status" value="1"/>
</dbReference>
<gene>
    <name evidence="4" type="ORF">SAMN05216262_10568</name>
</gene>
<dbReference type="PANTHER" id="PTHR11845:SF13">
    <property type="entry name" value="5'-DEOXYNUCLEOTIDASE HDDC2"/>
    <property type="match status" value="1"/>
</dbReference>
<dbReference type="OrthoDB" id="9812744at2"/>
<dbReference type="InterPro" id="IPR039356">
    <property type="entry name" value="YfbR/HDDC2"/>
</dbReference>
<dbReference type="Gene3D" id="1.10.3210.10">
    <property type="entry name" value="Hypothetical protein af1432"/>
    <property type="match status" value="1"/>
</dbReference>
<dbReference type="InterPro" id="IPR003607">
    <property type="entry name" value="HD/PDEase_dom"/>
</dbReference>
<feature type="coiled-coil region" evidence="2">
    <location>
        <begin position="145"/>
        <end position="172"/>
    </location>
</feature>
<protein>
    <submittedName>
        <fullName evidence="4">5'-deoxynucleotidase</fullName>
    </submittedName>
</protein>
<accession>A0A1H7M4E2</accession>
<dbReference type="SUPFAM" id="SSF109604">
    <property type="entry name" value="HD-domain/PDEase-like"/>
    <property type="match status" value="1"/>
</dbReference>
<evidence type="ECO:0000256" key="2">
    <source>
        <dbReference type="SAM" id="Coils"/>
    </source>
</evidence>
<dbReference type="Proteomes" id="UP000199297">
    <property type="component" value="Unassembled WGS sequence"/>
</dbReference>
<dbReference type="EMBL" id="FOBI01000005">
    <property type="protein sequence ID" value="SEL05457.1"/>
    <property type="molecule type" value="Genomic_DNA"/>
</dbReference>
<feature type="domain" description="HD/PDEase" evidence="3">
    <location>
        <begin position="25"/>
        <end position="150"/>
    </location>
</feature>
<keyword evidence="2" id="KW-0175">Coiled coil</keyword>
<evidence type="ECO:0000313" key="4">
    <source>
        <dbReference type="EMBL" id="SEL05457.1"/>
    </source>
</evidence>
<organism evidence="4 5">
    <name type="scientific">Colwellia chukchiensis</name>
    <dbReference type="NCBI Taxonomy" id="641665"/>
    <lineage>
        <taxon>Bacteria</taxon>
        <taxon>Pseudomonadati</taxon>
        <taxon>Pseudomonadota</taxon>
        <taxon>Gammaproteobacteria</taxon>
        <taxon>Alteromonadales</taxon>
        <taxon>Colwelliaceae</taxon>
        <taxon>Colwellia</taxon>
    </lineage>
</organism>
<dbReference type="AlphaFoldDB" id="A0A1H7M4E2"/>
<name>A0A1H7M4E2_9GAMM</name>
<dbReference type="GO" id="GO:0002953">
    <property type="term" value="F:5'-deoxynucleotidase activity"/>
    <property type="evidence" value="ECO:0007669"/>
    <property type="project" value="InterPro"/>
</dbReference>
<dbReference type="NCBIfam" id="NF003009">
    <property type="entry name" value="PRK03826.1"/>
    <property type="match status" value="1"/>
</dbReference>
<evidence type="ECO:0000313" key="5">
    <source>
        <dbReference type="Proteomes" id="UP000199297"/>
    </source>
</evidence>
<evidence type="ECO:0000259" key="3">
    <source>
        <dbReference type="SMART" id="SM00471"/>
    </source>
</evidence>
<dbReference type="PANTHER" id="PTHR11845">
    <property type="entry name" value="5'-DEOXYNUCLEOTIDASE HDDC2"/>
    <property type="match status" value="1"/>
</dbReference>
<dbReference type="Pfam" id="PF12917">
    <property type="entry name" value="YfbR-like"/>
    <property type="match status" value="1"/>
</dbReference>
<evidence type="ECO:0000256" key="1">
    <source>
        <dbReference type="ARBA" id="ARBA00022801"/>
    </source>
</evidence>
<dbReference type="STRING" id="641665.GCA_002104455_03107"/>